<evidence type="ECO:0000256" key="1">
    <source>
        <dbReference type="SAM" id="MobiDB-lite"/>
    </source>
</evidence>
<comment type="caution">
    <text evidence="2">The sequence shown here is derived from an EMBL/GenBank/DDBJ whole genome shotgun (WGS) entry which is preliminary data.</text>
</comment>
<sequence length="582" mass="64713">MDAGIKGSDSSEPLENNQHVMAVQVQRVHHPSSFHFITTMTRRNACQKPSAQDLVPGKFEGLRVSSDGSEPITRNTPPPSGTTSQRKRKLARETLNKVEQDMNRHVLKEVMRAISNPLRLPFRISDFVVRRQQNRIPVFGGSAFENLATESRRLGSDGGPRVVVDEDDVVVLWYFPSFLGHGLQNNILQALSTLTNVYRPPADCEVRDRRGGTQGMERPNLETDPGLLTRGRAAHSKPEVSPESAEEPIDESLSYVSTGEEVIGDSPPAIYSETEGQVRLEVPVCQAKDELGHSKIPSGDSDGAKSLAELEPFAYYFSPGWYQTGMHRVRPMHISLHFRNALEEKSLNQMIQFLEAKRLFDKKVTFLTNIIHPSLCSRLLELKAHMSAVKGPTQVTLLNGWTSAFPCFGVGINRTSGLHRDTRGIRGGLDIIGVLGSFTQGGDLEFPDLNLRLEWTPGSLGAFDGYDFKHKVHSWKGGCRVVLISFCRESTWSGLGLDSTLIRPTRAQCLERLEFMKRLRAASCQQVVKKGSCADGEQEPHRDNTQRGKRPIRGNTPTIDFQDDVCADLLLGTKRCKTTGFL</sequence>
<name>A0A5N5QBH3_9AGAM</name>
<feature type="compositionally biased region" description="Polar residues" evidence="1">
    <location>
        <begin position="66"/>
        <end position="75"/>
    </location>
</feature>
<dbReference type="OrthoDB" id="3211430at2759"/>
<proteinExistence type="predicted"/>
<gene>
    <name evidence="2" type="ORF">CTheo_7457</name>
</gene>
<evidence type="ECO:0000313" key="2">
    <source>
        <dbReference type="EMBL" id="KAB5589095.1"/>
    </source>
</evidence>
<feature type="region of interest" description="Disordered" evidence="1">
    <location>
        <begin position="534"/>
        <end position="556"/>
    </location>
</feature>
<reference evidence="2 3" key="1">
    <citation type="journal article" date="2019" name="Fungal Biol. Biotechnol.">
        <title>Draft genome sequence of fastidious pathogen Ceratobasidium theobromae, which causes vascular-streak dieback in Theobroma cacao.</title>
        <authorList>
            <person name="Ali S.S."/>
            <person name="Asman A."/>
            <person name="Shao J."/>
            <person name="Firmansyah A.P."/>
            <person name="Susilo A.W."/>
            <person name="Rosmana A."/>
            <person name="McMahon P."/>
            <person name="Junaid M."/>
            <person name="Guest D."/>
            <person name="Kheng T.Y."/>
            <person name="Meinhardt L.W."/>
            <person name="Bailey B.A."/>
        </authorList>
    </citation>
    <scope>NUCLEOTIDE SEQUENCE [LARGE SCALE GENOMIC DNA]</scope>
    <source>
        <strain evidence="2 3">CT2</strain>
    </source>
</reference>
<evidence type="ECO:0000313" key="3">
    <source>
        <dbReference type="Proteomes" id="UP000383932"/>
    </source>
</evidence>
<dbReference type="Gene3D" id="3.60.130.30">
    <property type="match status" value="1"/>
</dbReference>
<dbReference type="EMBL" id="SSOP01000318">
    <property type="protein sequence ID" value="KAB5589095.1"/>
    <property type="molecule type" value="Genomic_DNA"/>
</dbReference>
<keyword evidence="3" id="KW-1185">Reference proteome</keyword>
<feature type="region of interest" description="Disordered" evidence="1">
    <location>
        <begin position="205"/>
        <end position="250"/>
    </location>
</feature>
<organism evidence="2 3">
    <name type="scientific">Ceratobasidium theobromae</name>
    <dbReference type="NCBI Taxonomy" id="1582974"/>
    <lineage>
        <taxon>Eukaryota</taxon>
        <taxon>Fungi</taxon>
        <taxon>Dikarya</taxon>
        <taxon>Basidiomycota</taxon>
        <taxon>Agaricomycotina</taxon>
        <taxon>Agaricomycetes</taxon>
        <taxon>Cantharellales</taxon>
        <taxon>Ceratobasidiaceae</taxon>
        <taxon>Ceratobasidium</taxon>
    </lineage>
</organism>
<dbReference type="Proteomes" id="UP000383932">
    <property type="component" value="Unassembled WGS sequence"/>
</dbReference>
<dbReference type="AlphaFoldDB" id="A0A5N5QBH3"/>
<feature type="region of interest" description="Disordered" evidence="1">
    <location>
        <begin position="47"/>
        <end position="90"/>
    </location>
</feature>
<accession>A0A5N5QBH3</accession>
<protein>
    <submittedName>
        <fullName evidence="2">Uncharacterized protein</fullName>
    </submittedName>
</protein>